<evidence type="ECO:0000313" key="2">
    <source>
        <dbReference type="Proteomes" id="UP000027195"/>
    </source>
</evidence>
<dbReference type="PROSITE" id="PS51354">
    <property type="entry name" value="GLUTAREDOXIN_2"/>
    <property type="match status" value="1"/>
</dbReference>
<reference evidence="2" key="1">
    <citation type="journal article" date="2014" name="Proc. Natl. Acad. Sci. U.S.A.">
        <title>Extensive sampling of basidiomycete genomes demonstrates inadequacy of the white-rot/brown-rot paradigm for wood decay fungi.</title>
        <authorList>
            <person name="Riley R."/>
            <person name="Salamov A.A."/>
            <person name="Brown D.W."/>
            <person name="Nagy L.G."/>
            <person name="Floudas D."/>
            <person name="Held B.W."/>
            <person name="Levasseur A."/>
            <person name="Lombard V."/>
            <person name="Morin E."/>
            <person name="Otillar R."/>
            <person name="Lindquist E.A."/>
            <person name="Sun H."/>
            <person name="LaButti K.M."/>
            <person name="Schmutz J."/>
            <person name="Jabbour D."/>
            <person name="Luo H."/>
            <person name="Baker S.E."/>
            <person name="Pisabarro A.G."/>
            <person name="Walton J.D."/>
            <person name="Blanchette R.A."/>
            <person name="Henrissat B."/>
            <person name="Martin F."/>
            <person name="Cullen D."/>
            <person name="Hibbett D.S."/>
            <person name="Grigoriev I.V."/>
        </authorList>
    </citation>
    <scope>NUCLEOTIDE SEQUENCE [LARGE SCALE GENOMIC DNA]</scope>
    <source>
        <strain evidence="2">FD-172 SS1</strain>
    </source>
</reference>
<dbReference type="GO" id="GO:0034599">
    <property type="term" value="P:cellular response to oxidative stress"/>
    <property type="evidence" value="ECO:0007669"/>
    <property type="project" value="TreeGrafter"/>
</dbReference>
<dbReference type="PANTHER" id="PTHR45694">
    <property type="entry name" value="GLUTAREDOXIN 2"/>
    <property type="match status" value="1"/>
</dbReference>
<proteinExistence type="predicted"/>
<dbReference type="OrthoDB" id="423313at2759"/>
<dbReference type="GO" id="GO:0005801">
    <property type="term" value="C:cis-Golgi network"/>
    <property type="evidence" value="ECO:0007669"/>
    <property type="project" value="TreeGrafter"/>
</dbReference>
<keyword evidence="2" id="KW-1185">Reference proteome</keyword>
<dbReference type="InParanoid" id="A0A067N142"/>
<dbReference type="GO" id="GO:0005796">
    <property type="term" value="C:Golgi lumen"/>
    <property type="evidence" value="ECO:0007669"/>
    <property type="project" value="TreeGrafter"/>
</dbReference>
<accession>A0A067N142</accession>
<dbReference type="Proteomes" id="UP000027195">
    <property type="component" value="Unassembled WGS sequence"/>
</dbReference>
<sequence length="255" mass="27695">MLAAPSSSFLRLSRLHHRLSAGALLLIILLSALALLSRQHAKEPLSVVVPRSASADYGLPAFQAHHKPHKHKPDRFHTVSARVPAPRLPSLALSPSEELAAIVSFLASLPANGIPHSVDPNVPIDPQLVLDFDLTTDRARAEVEHLVSDTWATNPVVIFSKVREPTSREAKTIMDTYRLRPAPTIFDVDERGDVDVLTPILFRLTGATTFPIVLIGGNRVDLDTLRADHTDGKLRSNLTAAGAVVGGRKKKKGKK</sequence>
<evidence type="ECO:0000313" key="1">
    <source>
        <dbReference type="EMBL" id="KDQ21584.1"/>
    </source>
</evidence>
<dbReference type="PANTHER" id="PTHR45694:SF5">
    <property type="entry name" value="GLUTAREDOXIN 2"/>
    <property type="match status" value="1"/>
</dbReference>
<name>A0A067N142_BOTB1</name>
<dbReference type="GO" id="GO:0015038">
    <property type="term" value="F:glutathione disulfide oxidoreductase activity"/>
    <property type="evidence" value="ECO:0007669"/>
    <property type="project" value="TreeGrafter"/>
</dbReference>
<dbReference type="InterPro" id="IPR036249">
    <property type="entry name" value="Thioredoxin-like_sf"/>
</dbReference>
<organism evidence="1 2">
    <name type="scientific">Botryobasidium botryosum (strain FD-172 SS1)</name>
    <dbReference type="NCBI Taxonomy" id="930990"/>
    <lineage>
        <taxon>Eukaryota</taxon>
        <taxon>Fungi</taxon>
        <taxon>Dikarya</taxon>
        <taxon>Basidiomycota</taxon>
        <taxon>Agaricomycotina</taxon>
        <taxon>Agaricomycetes</taxon>
        <taxon>Cantharellales</taxon>
        <taxon>Botryobasidiaceae</taxon>
        <taxon>Botryobasidium</taxon>
    </lineage>
</organism>
<protein>
    <submittedName>
        <fullName evidence="1">Uncharacterized protein</fullName>
    </submittedName>
</protein>
<dbReference type="Gene3D" id="3.40.30.10">
    <property type="entry name" value="Glutaredoxin"/>
    <property type="match status" value="1"/>
</dbReference>
<gene>
    <name evidence="1" type="ORF">BOTBODRAFT_168826</name>
</gene>
<dbReference type="EMBL" id="KL198016">
    <property type="protein sequence ID" value="KDQ21584.1"/>
    <property type="molecule type" value="Genomic_DNA"/>
</dbReference>
<dbReference type="AlphaFoldDB" id="A0A067N142"/>
<dbReference type="GO" id="GO:0000324">
    <property type="term" value="C:fungal-type vacuole"/>
    <property type="evidence" value="ECO:0007669"/>
    <property type="project" value="TreeGrafter"/>
</dbReference>
<dbReference type="SUPFAM" id="SSF52833">
    <property type="entry name" value="Thioredoxin-like"/>
    <property type="match status" value="1"/>
</dbReference>
<dbReference type="STRING" id="930990.A0A067N142"/>
<dbReference type="HOGENOM" id="CLU_064337_0_0_1"/>